<comment type="caution">
    <text evidence="1">The sequence shown here is derived from an EMBL/GenBank/DDBJ whole genome shotgun (WGS) entry which is preliminary data.</text>
</comment>
<proteinExistence type="predicted"/>
<name>A0ACB9M880_9MYRT</name>
<evidence type="ECO:0000313" key="2">
    <source>
        <dbReference type="Proteomes" id="UP001057402"/>
    </source>
</evidence>
<accession>A0ACB9M880</accession>
<keyword evidence="2" id="KW-1185">Reference proteome</keyword>
<reference evidence="2" key="1">
    <citation type="journal article" date="2023" name="Front. Plant Sci.">
        <title>Chromosomal-level genome assembly of Melastoma candidum provides insights into trichome evolution.</title>
        <authorList>
            <person name="Zhong Y."/>
            <person name="Wu W."/>
            <person name="Sun C."/>
            <person name="Zou P."/>
            <person name="Liu Y."/>
            <person name="Dai S."/>
            <person name="Zhou R."/>
        </authorList>
    </citation>
    <scope>NUCLEOTIDE SEQUENCE [LARGE SCALE GENOMIC DNA]</scope>
</reference>
<protein>
    <submittedName>
        <fullName evidence="1">Uncharacterized protein</fullName>
    </submittedName>
</protein>
<dbReference type="EMBL" id="CM042889">
    <property type="protein sequence ID" value="KAI4320534.1"/>
    <property type="molecule type" value="Genomic_DNA"/>
</dbReference>
<gene>
    <name evidence="1" type="ORF">MLD38_034003</name>
</gene>
<organism evidence="1 2">
    <name type="scientific">Melastoma candidum</name>
    <dbReference type="NCBI Taxonomy" id="119954"/>
    <lineage>
        <taxon>Eukaryota</taxon>
        <taxon>Viridiplantae</taxon>
        <taxon>Streptophyta</taxon>
        <taxon>Embryophyta</taxon>
        <taxon>Tracheophyta</taxon>
        <taxon>Spermatophyta</taxon>
        <taxon>Magnoliopsida</taxon>
        <taxon>eudicotyledons</taxon>
        <taxon>Gunneridae</taxon>
        <taxon>Pentapetalae</taxon>
        <taxon>rosids</taxon>
        <taxon>malvids</taxon>
        <taxon>Myrtales</taxon>
        <taxon>Melastomataceae</taxon>
        <taxon>Melastomatoideae</taxon>
        <taxon>Melastomateae</taxon>
        <taxon>Melastoma</taxon>
    </lineage>
</organism>
<sequence length="155" mass="17890">MKEAVSAYHEEARLYYNGRVPQVEECLRITLFSSASKLMVLTSFVGMGDVVTERPKILWALEIVTRIMVDLHGHKHMDATEEEAKEALYARVIDAWKDINQGCLRPSPIAMPLLTLILNYTSVIHMMYEDQDNFSYSKTNLKEYIRFVITEPLTM</sequence>
<evidence type="ECO:0000313" key="1">
    <source>
        <dbReference type="EMBL" id="KAI4320534.1"/>
    </source>
</evidence>
<dbReference type="Proteomes" id="UP001057402">
    <property type="component" value="Chromosome 10"/>
</dbReference>